<evidence type="ECO:0000313" key="3">
    <source>
        <dbReference type="Proteomes" id="UP000186074"/>
    </source>
</evidence>
<keyword evidence="1" id="KW-1133">Transmembrane helix</keyword>
<accession>A0A1P8KJ30</accession>
<dbReference type="Proteomes" id="UP000186074">
    <property type="component" value="Chromosome"/>
</dbReference>
<dbReference type="AlphaFoldDB" id="A0A1P8KJ30"/>
<name>A0A1P8KJ30_9BACT</name>
<keyword evidence="1" id="KW-0812">Transmembrane</keyword>
<dbReference type="STRING" id="1850254.LPB137_01270"/>
<keyword evidence="1" id="KW-0472">Membrane</keyword>
<evidence type="ECO:0000313" key="2">
    <source>
        <dbReference type="EMBL" id="APW64561.1"/>
    </source>
</evidence>
<evidence type="ECO:0000256" key="1">
    <source>
        <dbReference type="SAM" id="Phobius"/>
    </source>
</evidence>
<dbReference type="KEGG" id="alp:LPB137_01270"/>
<dbReference type="EMBL" id="CP019070">
    <property type="protein sequence ID" value="APW64561.1"/>
    <property type="molecule type" value="Genomic_DNA"/>
</dbReference>
<feature type="transmembrane region" description="Helical" evidence="1">
    <location>
        <begin position="12"/>
        <end position="30"/>
    </location>
</feature>
<sequence>MKLNRVKKAFTLLELVVVIILITTTYYLVFSNTNFSVKNESSNFSLKSLKQYLLSNFKFEKKLDFLCIQKELKCYIRIDDEIKEDFIIENVFEEKPEVYEYNKDMNVIDYRDVNINNISENIVFLFSINSDYKGSEIILDTLDEKVYLFNSIFNEAKIFTSTNEVLNTFDEKQIEVQDAF</sequence>
<evidence type="ECO:0008006" key="4">
    <source>
        <dbReference type="Google" id="ProtNLM"/>
    </source>
</evidence>
<protein>
    <recommendedName>
        <fullName evidence="4">Prepilin-type N-terminal cleavage/methylation domain-containing protein</fullName>
    </recommendedName>
</protein>
<organism evidence="2 3">
    <name type="scientific">Poseidonibacter parvus</name>
    <dbReference type="NCBI Taxonomy" id="1850254"/>
    <lineage>
        <taxon>Bacteria</taxon>
        <taxon>Pseudomonadati</taxon>
        <taxon>Campylobacterota</taxon>
        <taxon>Epsilonproteobacteria</taxon>
        <taxon>Campylobacterales</taxon>
        <taxon>Arcobacteraceae</taxon>
        <taxon>Poseidonibacter</taxon>
    </lineage>
</organism>
<proteinExistence type="predicted"/>
<reference evidence="2 3" key="1">
    <citation type="submission" date="2017-01" db="EMBL/GenBank/DDBJ databases">
        <title>Genome sequencing of Arcobacter sp. LPB0137.</title>
        <authorList>
            <person name="Lee G.-W."/>
            <person name="Yi H."/>
        </authorList>
    </citation>
    <scope>NUCLEOTIDE SEQUENCE [LARGE SCALE GENOMIC DNA]</scope>
    <source>
        <strain evidence="2 3">LPB0137</strain>
    </source>
</reference>
<gene>
    <name evidence="2" type="ORF">LPB137_01270</name>
</gene>
<keyword evidence="3" id="KW-1185">Reference proteome</keyword>